<comment type="function">
    <text evidence="6">Arginine methyltransferase that can both catalyze the formation of omega-N monomethylarginine (MMA) and symmetrical dimethylarginine (sDMA).</text>
</comment>
<evidence type="ECO:0000313" key="10">
    <source>
        <dbReference type="Proteomes" id="UP000076502"/>
    </source>
</evidence>
<keyword evidence="2 7" id="KW-0808">Transferase</keyword>
<evidence type="ECO:0000256" key="7">
    <source>
        <dbReference type="PROSITE-ProRule" id="PRU01015"/>
    </source>
</evidence>
<dbReference type="Gene3D" id="2.70.160.11">
    <property type="entry name" value="Hnrnp arginine n-methyltransferase1"/>
    <property type="match status" value="2"/>
</dbReference>
<proteinExistence type="inferred from homology"/>
<dbReference type="CDD" id="cd02440">
    <property type="entry name" value="AdoMet_MTases"/>
    <property type="match status" value="1"/>
</dbReference>
<evidence type="ECO:0000256" key="2">
    <source>
        <dbReference type="ARBA" id="ARBA00022679"/>
    </source>
</evidence>
<dbReference type="PANTHER" id="PTHR11006:SF4">
    <property type="entry name" value="PROTEIN ARGININE N-METHYLTRANSFERASE 7"/>
    <property type="match status" value="1"/>
</dbReference>
<protein>
    <recommendedName>
        <fullName evidence="6">Protein arginine N-methyltransferase</fullName>
        <ecNumber evidence="6">2.1.1.-</ecNumber>
    </recommendedName>
</protein>
<dbReference type="Proteomes" id="UP000076502">
    <property type="component" value="Unassembled WGS sequence"/>
</dbReference>
<evidence type="ECO:0000256" key="4">
    <source>
        <dbReference type="ARBA" id="ARBA00022737"/>
    </source>
</evidence>
<dbReference type="SUPFAM" id="SSF53335">
    <property type="entry name" value="S-adenosyl-L-methionine-dependent methyltransferases"/>
    <property type="match status" value="2"/>
</dbReference>
<gene>
    <name evidence="9" type="ORF">WN55_03212</name>
</gene>
<dbReference type="Pfam" id="PF06325">
    <property type="entry name" value="PrmA"/>
    <property type="match status" value="1"/>
</dbReference>
<dbReference type="EMBL" id="KQ434938">
    <property type="protein sequence ID" value="KZC12131.1"/>
    <property type="molecule type" value="Genomic_DNA"/>
</dbReference>
<evidence type="ECO:0000256" key="3">
    <source>
        <dbReference type="ARBA" id="ARBA00022691"/>
    </source>
</evidence>
<evidence type="ECO:0000256" key="1">
    <source>
        <dbReference type="ARBA" id="ARBA00022603"/>
    </source>
</evidence>
<dbReference type="GO" id="GO:0042054">
    <property type="term" value="F:histone methyltransferase activity"/>
    <property type="evidence" value="ECO:0007669"/>
    <property type="project" value="TreeGrafter"/>
</dbReference>
<dbReference type="FunFam" id="3.40.50.150:FF:000070">
    <property type="entry name" value="Protein arginine N-methyltransferase 7"/>
    <property type="match status" value="1"/>
</dbReference>
<reference evidence="9 10" key="1">
    <citation type="submission" date="2015-07" db="EMBL/GenBank/DDBJ databases">
        <title>The genome of Dufourea novaeangliae.</title>
        <authorList>
            <person name="Pan H."/>
            <person name="Kapheim K."/>
        </authorList>
    </citation>
    <scope>NUCLEOTIDE SEQUENCE [LARGE SCALE GENOMIC DNA]</scope>
    <source>
        <strain evidence="9">0120121106</strain>
        <tissue evidence="9">Whole body</tissue>
    </source>
</reference>
<evidence type="ECO:0000259" key="8">
    <source>
        <dbReference type="Pfam" id="PF22528"/>
    </source>
</evidence>
<dbReference type="InterPro" id="IPR055135">
    <property type="entry name" value="PRMT_dom"/>
</dbReference>
<keyword evidence="3 7" id="KW-0949">S-adenosyl-L-methionine</keyword>
<dbReference type="AlphaFoldDB" id="A0A154PJR7"/>
<dbReference type="PIRSF" id="PIRSF036946">
    <property type="entry name" value="Arg_N-mtase"/>
    <property type="match status" value="1"/>
</dbReference>
<dbReference type="EC" id="2.1.1.-" evidence="6"/>
<feature type="domain" description="Protein arginine N-methyltransferase" evidence="8">
    <location>
        <begin position="516"/>
        <end position="679"/>
    </location>
</feature>
<name>A0A154PJR7_DUFNO</name>
<dbReference type="FunFam" id="3.40.50.150:FF:000071">
    <property type="entry name" value="Protein arginine N-methyltransferase 7"/>
    <property type="match status" value="1"/>
</dbReference>
<comment type="similarity">
    <text evidence="6">Belongs to the class I-like SAM-binding methyltransferase superfamily. Protein arginine N-methyltransferase family. PRMT7 subfamily.</text>
</comment>
<comment type="function">
    <text evidence="5">Essential arginine methyltransferase that can both catalyze the formation of omega-N monomethylarginine (MMA) and symmetrical dimethylarginine (sDMA). Specifically mediates the symmetrical dimethylation of arginine residues in the small nuclear ribonucleoproteins SmD1 and SmD3.</text>
</comment>
<dbReference type="InterPro" id="IPR029063">
    <property type="entry name" value="SAM-dependent_MTases_sf"/>
</dbReference>
<dbReference type="Pfam" id="PF22528">
    <property type="entry name" value="PRMT_C"/>
    <property type="match status" value="2"/>
</dbReference>
<feature type="domain" description="Protein arginine N-methyltransferase" evidence="8">
    <location>
        <begin position="176"/>
        <end position="347"/>
    </location>
</feature>
<evidence type="ECO:0000256" key="6">
    <source>
        <dbReference type="PIRNR" id="PIRNR036946"/>
    </source>
</evidence>
<dbReference type="PANTHER" id="PTHR11006">
    <property type="entry name" value="PROTEIN ARGININE N-METHYLTRANSFERASE"/>
    <property type="match status" value="1"/>
</dbReference>
<dbReference type="GO" id="GO:0032259">
    <property type="term" value="P:methylation"/>
    <property type="evidence" value="ECO:0007669"/>
    <property type="project" value="UniProtKB-KW"/>
</dbReference>
<evidence type="ECO:0000256" key="5">
    <source>
        <dbReference type="ARBA" id="ARBA00025081"/>
    </source>
</evidence>
<organism evidence="9 10">
    <name type="scientific">Dufourea novaeangliae</name>
    <name type="common">Sweat bee</name>
    <dbReference type="NCBI Taxonomy" id="178035"/>
    <lineage>
        <taxon>Eukaryota</taxon>
        <taxon>Metazoa</taxon>
        <taxon>Ecdysozoa</taxon>
        <taxon>Arthropoda</taxon>
        <taxon>Hexapoda</taxon>
        <taxon>Insecta</taxon>
        <taxon>Pterygota</taxon>
        <taxon>Neoptera</taxon>
        <taxon>Endopterygota</taxon>
        <taxon>Hymenoptera</taxon>
        <taxon>Apocrita</taxon>
        <taxon>Aculeata</taxon>
        <taxon>Apoidea</taxon>
        <taxon>Anthophila</taxon>
        <taxon>Halictidae</taxon>
        <taxon>Rophitinae</taxon>
        <taxon>Dufourea</taxon>
    </lineage>
</organism>
<dbReference type="InterPro" id="IPR025799">
    <property type="entry name" value="Arg_MeTrfase"/>
</dbReference>
<dbReference type="PROSITE" id="PS51678">
    <property type="entry name" value="SAM_MT_PRMT"/>
    <property type="match status" value="2"/>
</dbReference>
<keyword evidence="10" id="KW-1185">Reference proteome</keyword>
<accession>A0A154PJR7</accession>
<keyword evidence="1 7" id="KW-0489">Methyltransferase</keyword>
<keyword evidence="4" id="KW-0677">Repeat</keyword>
<dbReference type="OrthoDB" id="412876at2759"/>
<dbReference type="STRING" id="178035.A0A154PJR7"/>
<sequence>MSIFTQYLNPLTGTTTWEEKDQNYDYHQEIARSAFADMLHDRERNQKYYVALKRAIEKKHQMGEEANVLDIGTGTGLLSMMAAKCGADTITACEAFTPMAKCAIKIIQENGFEDKIKLIHKRSTKMTVGKDGDMAKKANILVTEVFDTELIGEGALSTFRHAHEHLLEENSIVVPHSATIWVQVVESSAVHAWNTVQPIEQKNGCLLDIPNCVKSCFGAAAVHDIQLTQFPHDAFKPLISPQPIFRFDLSGKTPLLYDEKVCLHVQPTSSGTAHAIFMWWDLIMDIDNQVLLSCAPVWEHPDTKKLQDKGLTLTEIADLIPWRDHWMQAIYYLPVETSVTTDIEINLIGYHDEYSLWFQLISEPINEVPDCERPVCSCGVHVAYCRTRIGQLNDQKRNEKYIKALKKKITSDTVCLCLSDGCLLGLAAIKLGAKKVFILETNFLSRKTIETFIKSNELSERIQIIESDDDLPPESTINLIFGEPYFVTSIVPWENLYFWYLSSKYSSKVERIPIAATIMGVVVEFKDLHKIRASLGVCEGFDLSIFDKLVQASSERSDSPVEAQPLWEYTTKALSLPFIIQEFDLTKNINECKTTNVSDTVPIIEKGSCNGVVLWVDWHLDSEVTVSSGSKTETQPGKRISWDPFTRQGVHLFRDIMNVTQQSILQWSFNFVPQHGNMKFDFHILSKALK</sequence>
<dbReference type="GO" id="GO:0016274">
    <property type="term" value="F:protein-arginine N-methyltransferase activity"/>
    <property type="evidence" value="ECO:0007669"/>
    <property type="project" value="InterPro"/>
</dbReference>
<dbReference type="Gene3D" id="3.40.50.150">
    <property type="entry name" value="Vaccinia Virus protein VP39"/>
    <property type="match status" value="2"/>
</dbReference>
<evidence type="ECO:0000313" key="9">
    <source>
        <dbReference type="EMBL" id="KZC12131.1"/>
    </source>
</evidence>
<dbReference type="InterPro" id="IPR014644">
    <property type="entry name" value="MeTrfase_PRMT7"/>
</dbReference>